<feature type="transmembrane region" description="Helical" evidence="1">
    <location>
        <begin position="5"/>
        <end position="22"/>
    </location>
</feature>
<keyword evidence="1" id="KW-0812">Transmembrane</keyword>
<keyword evidence="1" id="KW-0472">Membrane</keyword>
<evidence type="ECO:0000313" key="2">
    <source>
        <dbReference type="EMBL" id="MBO8472501.1"/>
    </source>
</evidence>
<comment type="caution">
    <text evidence="2">The sequence shown here is derived from an EMBL/GenBank/DDBJ whole genome shotgun (WGS) entry which is preliminary data.</text>
</comment>
<name>A0A9D9NG21_9BACT</name>
<feature type="transmembrane region" description="Helical" evidence="1">
    <location>
        <begin position="28"/>
        <end position="47"/>
    </location>
</feature>
<organism evidence="2 3">
    <name type="scientific">Candidatus Merdivivens pullicola</name>
    <dbReference type="NCBI Taxonomy" id="2840872"/>
    <lineage>
        <taxon>Bacteria</taxon>
        <taxon>Pseudomonadati</taxon>
        <taxon>Bacteroidota</taxon>
        <taxon>Bacteroidia</taxon>
        <taxon>Bacteroidales</taxon>
        <taxon>Muribaculaceae</taxon>
        <taxon>Muribaculaceae incertae sedis</taxon>
        <taxon>Candidatus Merdivivens</taxon>
    </lineage>
</organism>
<evidence type="ECO:0000256" key="1">
    <source>
        <dbReference type="SAM" id="Phobius"/>
    </source>
</evidence>
<dbReference type="Proteomes" id="UP000823604">
    <property type="component" value="Unassembled WGS sequence"/>
</dbReference>
<accession>A0A9D9NG21</accession>
<proteinExistence type="predicted"/>
<keyword evidence="1" id="KW-1133">Transmembrane helix</keyword>
<sequence>MKRKIMHHIIAFLAIIPGFLIFNDSDVMWPNMLGLGYIITICALTKWTRPGRSAFLKIYKSLN</sequence>
<protein>
    <submittedName>
        <fullName evidence="2">Uncharacterized protein</fullName>
    </submittedName>
</protein>
<dbReference type="AlphaFoldDB" id="A0A9D9NG21"/>
<reference evidence="2" key="2">
    <citation type="journal article" date="2021" name="PeerJ">
        <title>Extensive microbial diversity within the chicken gut microbiome revealed by metagenomics and culture.</title>
        <authorList>
            <person name="Gilroy R."/>
            <person name="Ravi A."/>
            <person name="Getino M."/>
            <person name="Pursley I."/>
            <person name="Horton D.L."/>
            <person name="Alikhan N.F."/>
            <person name="Baker D."/>
            <person name="Gharbi K."/>
            <person name="Hall N."/>
            <person name="Watson M."/>
            <person name="Adriaenssens E.M."/>
            <person name="Foster-Nyarko E."/>
            <person name="Jarju S."/>
            <person name="Secka A."/>
            <person name="Antonio M."/>
            <person name="Oren A."/>
            <person name="Chaudhuri R.R."/>
            <person name="La Ragione R."/>
            <person name="Hildebrand F."/>
            <person name="Pallen M.J."/>
        </authorList>
    </citation>
    <scope>NUCLEOTIDE SEQUENCE</scope>
    <source>
        <strain evidence="2">B1-8020</strain>
    </source>
</reference>
<dbReference type="EMBL" id="JADIMA010000028">
    <property type="protein sequence ID" value="MBO8472501.1"/>
    <property type="molecule type" value="Genomic_DNA"/>
</dbReference>
<reference evidence="2" key="1">
    <citation type="submission" date="2020-10" db="EMBL/GenBank/DDBJ databases">
        <authorList>
            <person name="Gilroy R."/>
        </authorList>
    </citation>
    <scope>NUCLEOTIDE SEQUENCE</scope>
    <source>
        <strain evidence="2">B1-8020</strain>
    </source>
</reference>
<evidence type="ECO:0000313" key="3">
    <source>
        <dbReference type="Proteomes" id="UP000823604"/>
    </source>
</evidence>
<gene>
    <name evidence="2" type="ORF">IAB81_02590</name>
</gene>